<dbReference type="PANTHER" id="PTHR35936">
    <property type="entry name" value="MEMBRANE-BOUND LYTIC MUREIN TRANSGLYCOSYLASE F"/>
    <property type="match status" value="1"/>
</dbReference>
<dbReference type="Pfam" id="PF00497">
    <property type="entry name" value="SBP_bac_3"/>
    <property type="match status" value="1"/>
</dbReference>
<dbReference type="STRING" id="34060.B0181_04255"/>
<dbReference type="OrthoDB" id="9768183at2"/>
<evidence type="ECO:0000313" key="6">
    <source>
        <dbReference type="EMBL" id="OOR90818.1"/>
    </source>
</evidence>
<comment type="similarity">
    <text evidence="2 4">Belongs to the bacterial solute-binding protein 3 family.</text>
</comment>
<dbReference type="SMART" id="SM00062">
    <property type="entry name" value="PBPb"/>
    <property type="match status" value="1"/>
</dbReference>
<evidence type="ECO:0000256" key="4">
    <source>
        <dbReference type="RuleBase" id="RU003744"/>
    </source>
</evidence>
<name>A0A1T0A5F4_9GAMM</name>
<dbReference type="EMBL" id="MUXU01000027">
    <property type="protein sequence ID" value="OOR90818.1"/>
    <property type="molecule type" value="Genomic_DNA"/>
</dbReference>
<proteinExistence type="inferred from homology"/>
<dbReference type="InterPro" id="IPR018313">
    <property type="entry name" value="SBP_3_CS"/>
</dbReference>
<keyword evidence="8" id="KW-1185">Reference proteome</keyword>
<evidence type="ECO:0000313" key="9">
    <source>
        <dbReference type="Proteomes" id="UP000255279"/>
    </source>
</evidence>
<accession>A0A1T0A5F4</accession>
<dbReference type="PROSITE" id="PS51257">
    <property type="entry name" value="PROKAR_LIPOPROTEIN"/>
    <property type="match status" value="1"/>
</dbReference>
<evidence type="ECO:0000256" key="3">
    <source>
        <dbReference type="ARBA" id="ARBA00022729"/>
    </source>
</evidence>
<dbReference type="InterPro" id="IPR001638">
    <property type="entry name" value="Solute-binding_3/MltF_N"/>
</dbReference>
<evidence type="ECO:0000259" key="5">
    <source>
        <dbReference type="SMART" id="SM00062"/>
    </source>
</evidence>
<evidence type="ECO:0000256" key="2">
    <source>
        <dbReference type="ARBA" id="ARBA00010333"/>
    </source>
</evidence>
<dbReference type="GO" id="GO:0030313">
    <property type="term" value="C:cell envelope"/>
    <property type="evidence" value="ECO:0007669"/>
    <property type="project" value="UniProtKB-SubCell"/>
</dbReference>
<dbReference type="RefSeq" id="WP_078276247.1">
    <property type="nucleotide sequence ID" value="NZ_CAACXO010000009.1"/>
</dbReference>
<dbReference type="Proteomes" id="UP000190435">
    <property type="component" value="Unassembled WGS sequence"/>
</dbReference>
<dbReference type="Proteomes" id="UP000255279">
    <property type="component" value="Unassembled WGS sequence"/>
</dbReference>
<reference evidence="6 8" key="1">
    <citation type="submission" date="2017-02" db="EMBL/GenBank/DDBJ databases">
        <title>Draft genome sequence of Moraxella caviae CCUG 355 type strain.</title>
        <authorList>
            <person name="Engstrom-Jakobsson H."/>
            <person name="Salva-Serra F."/>
            <person name="Thorell K."/>
            <person name="Gonzales-Siles L."/>
            <person name="Karlsson R."/>
            <person name="Boulund F."/>
            <person name="Engstrand L."/>
            <person name="Moore E."/>
        </authorList>
    </citation>
    <scope>NUCLEOTIDE SEQUENCE [LARGE SCALE GENOMIC DNA]</scope>
    <source>
        <strain evidence="6 8">CCUG 355</strain>
    </source>
</reference>
<dbReference type="PROSITE" id="PS01039">
    <property type="entry name" value="SBP_BACTERIAL_3"/>
    <property type="match status" value="1"/>
</dbReference>
<evidence type="ECO:0000313" key="8">
    <source>
        <dbReference type="Proteomes" id="UP000190435"/>
    </source>
</evidence>
<protein>
    <submittedName>
        <fullName evidence="7">ABC transporter arginine-binding protein 2</fullName>
    </submittedName>
    <submittedName>
        <fullName evidence="6">ABC transporter substrate-binding protein</fullName>
    </submittedName>
</protein>
<gene>
    <name evidence="7" type="primary">artI</name>
    <name evidence="6" type="ORF">B0181_04255</name>
    <name evidence="7" type="ORF">NCTC10293_00996</name>
</gene>
<dbReference type="PANTHER" id="PTHR35936:SF17">
    <property type="entry name" value="ARGININE-BINDING EXTRACELLULAR PROTEIN ARTP"/>
    <property type="match status" value="1"/>
</dbReference>
<feature type="domain" description="Solute-binding protein family 3/N-terminal" evidence="5">
    <location>
        <begin position="33"/>
        <end position="252"/>
    </location>
</feature>
<reference evidence="7 9" key="2">
    <citation type="submission" date="2018-06" db="EMBL/GenBank/DDBJ databases">
        <authorList>
            <consortium name="Pathogen Informatics"/>
            <person name="Doyle S."/>
        </authorList>
    </citation>
    <scope>NUCLEOTIDE SEQUENCE [LARGE SCALE GENOMIC DNA]</scope>
    <source>
        <strain evidence="7 9">NCTC10293</strain>
    </source>
</reference>
<dbReference type="SUPFAM" id="SSF53850">
    <property type="entry name" value="Periplasmic binding protein-like II"/>
    <property type="match status" value="1"/>
</dbReference>
<organism evidence="6 8">
    <name type="scientific">Moraxella caviae</name>
    <dbReference type="NCBI Taxonomy" id="34060"/>
    <lineage>
        <taxon>Bacteria</taxon>
        <taxon>Pseudomonadati</taxon>
        <taxon>Pseudomonadota</taxon>
        <taxon>Gammaproteobacteria</taxon>
        <taxon>Moraxellales</taxon>
        <taxon>Moraxellaceae</taxon>
        <taxon>Moraxella</taxon>
    </lineage>
</organism>
<dbReference type="EMBL" id="UGQE01000001">
    <property type="protein sequence ID" value="STZ10646.1"/>
    <property type="molecule type" value="Genomic_DNA"/>
</dbReference>
<dbReference type="Gene3D" id="3.40.190.10">
    <property type="entry name" value="Periplasmic binding protein-like II"/>
    <property type="match status" value="2"/>
</dbReference>
<evidence type="ECO:0000313" key="7">
    <source>
        <dbReference type="EMBL" id="STZ10646.1"/>
    </source>
</evidence>
<evidence type="ECO:0000256" key="1">
    <source>
        <dbReference type="ARBA" id="ARBA00004196"/>
    </source>
</evidence>
<comment type="subcellular location">
    <subcellularLocation>
        <location evidence="1">Cell envelope</location>
    </subcellularLocation>
</comment>
<dbReference type="AlphaFoldDB" id="A0A1T0A5F4"/>
<sequence length="256" mass="27138">MNIKLMTAAVATALLAACGGDKPAETSNSGEKFIRIATESSFKPFSYLDNQGNLVGFEIDLANALCEEMKAKCEISSQDWDGLIPGLNADKFDAIMAGMSATAERAQVVDFSEPYFDNTIVLIGKKGVDADANALAGKTVAAQLATVSADWVSANQPQATLKTYDKQDNAYLDLSAGRADVMMSDIVPALDWLKTEAGQDFEVKGEPIDIGDTVAIAVRKGDALKAEFDAALAALKTNGKYNEIVGNYFDASVVGK</sequence>
<keyword evidence="3" id="KW-0732">Signal</keyword>